<dbReference type="RefSeq" id="WP_267280462.1">
    <property type="nucleotide sequence ID" value="NZ_JAOVZV010000003.1"/>
</dbReference>
<proteinExistence type="predicted"/>
<accession>A0ABT3Y120</accession>
<reference evidence="1" key="1">
    <citation type="submission" date="2022-10" db="EMBL/GenBank/DDBJ databases">
        <title>Chryseobacterium sp. nov., a novel bacterial species.</title>
        <authorList>
            <person name="Cao Y."/>
        </authorList>
    </citation>
    <scope>NUCLEOTIDE SEQUENCE</scope>
    <source>
        <strain evidence="1">KC 927</strain>
    </source>
</reference>
<gene>
    <name evidence="1" type="ORF">OEA66_05655</name>
</gene>
<evidence type="ECO:0000313" key="2">
    <source>
        <dbReference type="Proteomes" id="UP001070176"/>
    </source>
</evidence>
<dbReference type="EMBL" id="JAOVZV010000003">
    <property type="protein sequence ID" value="MCX8531830.1"/>
    <property type="molecule type" value="Genomic_DNA"/>
</dbReference>
<evidence type="ECO:0000313" key="1">
    <source>
        <dbReference type="EMBL" id="MCX8531830.1"/>
    </source>
</evidence>
<protein>
    <submittedName>
        <fullName evidence="1">Uncharacterized protein</fullName>
    </submittedName>
</protein>
<comment type="caution">
    <text evidence="1">The sequence shown here is derived from an EMBL/GenBank/DDBJ whole genome shotgun (WGS) entry which is preliminary data.</text>
</comment>
<organism evidence="1 2">
    <name type="scientific">Chryseobacterium luquanense</name>
    <dbReference type="NCBI Taxonomy" id="2983766"/>
    <lineage>
        <taxon>Bacteria</taxon>
        <taxon>Pseudomonadati</taxon>
        <taxon>Bacteroidota</taxon>
        <taxon>Flavobacteriia</taxon>
        <taxon>Flavobacteriales</taxon>
        <taxon>Weeksellaceae</taxon>
        <taxon>Chryseobacterium group</taxon>
        <taxon>Chryseobacterium</taxon>
    </lineage>
</organism>
<dbReference type="Proteomes" id="UP001070176">
    <property type="component" value="Unassembled WGS sequence"/>
</dbReference>
<keyword evidence="2" id="KW-1185">Reference proteome</keyword>
<sequence length="148" mass="17617">MNIFKSIINNLKAIKASYNLEKIKDDFIAKQIQIYQLPKELKLFLENKTDFDFIGIYSKGYDYIYFAKNGNHLNIEYEATEESQIQYYEKLKNFASENNFKIEEEINKNVPYLKINTNTSLDETFRLTREIQHNIFGNNDDTKYDIVP</sequence>
<name>A0ABT3Y120_9FLAO</name>